<protein>
    <recommendedName>
        <fullName evidence="3">DUF3572 domain-containing protein</fullName>
    </recommendedName>
</protein>
<evidence type="ECO:0008006" key="3">
    <source>
        <dbReference type="Google" id="ProtNLM"/>
    </source>
</evidence>
<sequence length="79" mass="8589">MGELCLHQLAENPAQLAEFMTMTGYSPDALRKAAGGDGLDRGLIDYFAANEALLLALCANNSFRPDDFMRVWARLNPAG</sequence>
<name>A0A1E5XJ99_9HYPH</name>
<keyword evidence="2" id="KW-1185">Reference proteome</keyword>
<proteinExistence type="predicted"/>
<dbReference type="Proteomes" id="UP000095463">
    <property type="component" value="Unassembled WGS sequence"/>
</dbReference>
<gene>
    <name evidence="1" type="ORF">VW23_003965</name>
</gene>
<dbReference type="Pfam" id="PF12096">
    <property type="entry name" value="DUF3572"/>
    <property type="match status" value="1"/>
</dbReference>
<dbReference type="EMBL" id="LAJE02000363">
    <property type="protein sequence ID" value="OEO28672.1"/>
    <property type="molecule type" value="Genomic_DNA"/>
</dbReference>
<comment type="caution">
    <text evidence="1">The sequence shown here is derived from an EMBL/GenBank/DDBJ whole genome shotgun (WGS) entry which is preliminary data.</text>
</comment>
<evidence type="ECO:0000313" key="1">
    <source>
        <dbReference type="EMBL" id="OEO28672.1"/>
    </source>
</evidence>
<evidence type="ECO:0000313" key="2">
    <source>
        <dbReference type="Proteomes" id="UP000095463"/>
    </source>
</evidence>
<reference evidence="1 2" key="1">
    <citation type="journal article" date="2015" name="Genome Announc.">
        <title>Genome Assemblies of Three Soil-Associated Devosia species: D. insulae, D. limi, and D. soli.</title>
        <authorList>
            <person name="Hassan Y.I."/>
            <person name="Lepp D."/>
            <person name="Zhou T."/>
        </authorList>
    </citation>
    <scope>NUCLEOTIDE SEQUENCE [LARGE SCALE GENOMIC DNA]</scope>
    <source>
        <strain evidence="1 2">DS-56</strain>
    </source>
</reference>
<dbReference type="InterPro" id="IPR021955">
    <property type="entry name" value="DUF3572"/>
</dbReference>
<accession>A0A1E5XJ99</accession>
<organism evidence="1 2">
    <name type="scientific">Devosia insulae DS-56</name>
    <dbReference type="NCBI Taxonomy" id="1116389"/>
    <lineage>
        <taxon>Bacteria</taxon>
        <taxon>Pseudomonadati</taxon>
        <taxon>Pseudomonadota</taxon>
        <taxon>Alphaproteobacteria</taxon>
        <taxon>Hyphomicrobiales</taxon>
        <taxon>Devosiaceae</taxon>
        <taxon>Devosia</taxon>
    </lineage>
</organism>
<dbReference type="AlphaFoldDB" id="A0A1E5XJ99"/>